<reference evidence="8" key="1">
    <citation type="submission" date="2020-10" db="EMBL/GenBank/DDBJ databases">
        <authorList>
            <person name="Gilroy R."/>
        </authorList>
    </citation>
    <scope>NUCLEOTIDE SEQUENCE</scope>
    <source>
        <strain evidence="8">3924</strain>
    </source>
</reference>
<keyword evidence="5 7" id="KW-0378">Hydrolase</keyword>
<evidence type="ECO:0000256" key="4">
    <source>
        <dbReference type="ARBA" id="ARBA00022759"/>
    </source>
</evidence>
<dbReference type="InterPro" id="IPR020568">
    <property type="entry name" value="Ribosomal_Su5_D2-typ_SF"/>
</dbReference>
<comment type="catalytic activity">
    <reaction evidence="7">
        <text>Endonucleolytic cleavage of RNA, removing 5'-extranucleotides from tRNA precursor.</text>
        <dbReference type="EC" id="3.1.26.5"/>
    </reaction>
</comment>
<dbReference type="EC" id="3.1.26.5" evidence="7"/>
<dbReference type="Pfam" id="PF00825">
    <property type="entry name" value="Ribonuclease_P"/>
    <property type="match status" value="1"/>
</dbReference>
<dbReference type="AlphaFoldDB" id="A0A940IF37"/>
<dbReference type="Proteomes" id="UP000712007">
    <property type="component" value="Unassembled WGS sequence"/>
</dbReference>
<dbReference type="GO" id="GO:0001682">
    <property type="term" value="P:tRNA 5'-leader removal"/>
    <property type="evidence" value="ECO:0007669"/>
    <property type="project" value="UniProtKB-UniRule"/>
</dbReference>
<name>A0A940IF37_9BACT</name>
<comment type="function">
    <text evidence="1 7">RNaseP catalyzes the removal of the 5'-leader sequence from pre-tRNA to produce the mature 5'-terminus. It can also cleave other RNA substrates such as 4.5S RNA. The protein component plays an auxiliary but essential role in vivo by binding to the 5'-leader sequence and broadening the substrate specificity of the ribozyme.</text>
</comment>
<evidence type="ECO:0000256" key="3">
    <source>
        <dbReference type="ARBA" id="ARBA00022722"/>
    </source>
</evidence>
<evidence type="ECO:0000313" key="8">
    <source>
        <dbReference type="EMBL" id="MBO8440220.1"/>
    </source>
</evidence>
<evidence type="ECO:0000256" key="6">
    <source>
        <dbReference type="ARBA" id="ARBA00022884"/>
    </source>
</evidence>
<proteinExistence type="inferred from homology"/>
<accession>A0A940IF37</accession>
<evidence type="ECO:0000256" key="7">
    <source>
        <dbReference type="HAMAP-Rule" id="MF_00227"/>
    </source>
</evidence>
<comment type="subunit">
    <text evidence="7">Consists of a catalytic RNA component (M1 or rnpB) and a protein subunit.</text>
</comment>
<evidence type="ECO:0000313" key="9">
    <source>
        <dbReference type="Proteomes" id="UP000712007"/>
    </source>
</evidence>
<dbReference type="InterPro" id="IPR000100">
    <property type="entry name" value="RNase_P"/>
</dbReference>
<comment type="caution">
    <text evidence="8">The sequence shown here is derived from an EMBL/GenBank/DDBJ whole genome shotgun (WGS) entry which is preliminary data.</text>
</comment>
<dbReference type="PROSITE" id="PS00648">
    <property type="entry name" value="RIBONUCLEASE_P"/>
    <property type="match status" value="1"/>
</dbReference>
<evidence type="ECO:0000256" key="2">
    <source>
        <dbReference type="ARBA" id="ARBA00022694"/>
    </source>
</evidence>
<reference evidence="8" key="2">
    <citation type="journal article" date="2021" name="PeerJ">
        <title>Extensive microbial diversity within the chicken gut microbiome revealed by metagenomics and culture.</title>
        <authorList>
            <person name="Gilroy R."/>
            <person name="Ravi A."/>
            <person name="Getino M."/>
            <person name="Pursley I."/>
            <person name="Horton D.L."/>
            <person name="Alikhan N.F."/>
            <person name="Baker D."/>
            <person name="Gharbi K."/>
            <person name="Hall N."/>
            <person name="Watson M."/>
            <person name="Adriaenssens E.M."/>
            <person name="Foster-Nyarko E."/>
            <person name="Jarju S."/>
            <person name="Secka A."/>
            <person name="Antonio M."/>
            <person name="Oren A."/>
            <person name="Chaudhuri R.R."/>
            <person name="La Ragione R."/>
            <person name="Hildebrand F."/>
            <person name="Pallen M.J."/>
        </authorList>
    </citation>
    <scope>NUCLEOTIDE SEQUENCE</scope>
    <source>
        <strain evidence="8">3924</strain>
    </source>
</reference>
<dbReference type="Gene3D" id="3.30.230.10">
    <property type="match status" value="1"/>
</dbReference>
<dbReference type="HAMAP" id="MF_00227">
    <property type="entry name" value="RNase_P"/>
    <property type="match status" value="1"/>
</dbReference>
<dbReference type="EMBL" id="JADIMV010000105">
    <property type="protein sequence ID" value="MBO8440220.1"/>
    <property type="molecule type" value="Genomic_DNA"/>
</dbReference>
<evidence type="ECO:0000256" key="5">
    <source>
        <dbReference type="ARBA" id="ARBA00022801"/>
    </source>
</evidence>
<organism evidence="8 9">
    <name type="scientific">Candidatus Aphodosoma intestinipullorum</name>
    <dbReference type="NCBI Taxonomy" id="2840674"/>
    <lineage>
        <taxon>Bacteria</taxon>
        <taxon>Pseudomonadati</taxon>
        <taxon>Bacteroidota</taxon>
        <taxon>Bacteroidia</taxon>
        <taxon>Bacteroidales</taxon>
        <taxon>Candidatus Aphodosoma</taxon>
    </lineage>
</organism>
<keyword evidence="4 7" id="KW-0255">Endonuclease</keyword>
<sequence>MDTVCRATFPKREHLTGDKAIADLFGRGEAFIVFPLRIVYIRSEWVGVPVRVLFAAPKRYFRHAVDRNRMKRLMREAYRRQKAALSASVEGKGYTLNVAVGFIRPVRLGYEEMYAKMGKIVRILTERLSE</sequence>
<gene>
    <name evidence="7" type="primary">rnpA</name>
    <name evidence="8" type="ORF">IAC51_06170</name>
</gene>
<dbReference type="InterPro" id="IPR014721">
    <property type="entry name" value="Ribsml_uS5_D2-typ_fold_subgr"/>
</dbReference>
<keyword evidence="2 7" id="KW-0819">tRNA processing</keyword>
<keyword evidence="3 7" id="KW-0540">Nuclease</keyword>
<dbReference type="GO" id="GO:0000049">
    <property type="term" value="F:tRNA binding"/>
    <property type="evidence" value="ECO:0007669"/>
    <property type="project" value="UniProtKB-UniRule"/>
</dbReference>
<dbReference type="GO" id="GO:0004526">
    <property type="term" value="F:ribonuclease P activity"/>
    <property type="evidence" value="ECO:0007669"/>
    <property type="project" value="UniProtKB-UniRule"/>
</dbReference>
<keyword evidence="6 7" id="KW-0694">RNA-binding</keyword>
<comment type="similarity">
    <text evidence="7">Belongs to the RnpA family.</text>
</comment>
<dbReference type="InterPro" id="IPR020539">
    <property type="entry name" value="RNase_P_CS"/>
</dbReference>
<protein>
    <recommendedName>
        <fullName evidence="7">Ribonuclease P protein component</fullName>
        <shortName evidence="7">RNase P protein</shortName>
        <shortName evidence="7">RNaseP protein</shortName>
        <ecNumber evidence="7">3.1.26.5</ecNumber>
    </recommendedName>
    <alternativeName>
        <fullName evidence="7">Protein C5</fullName>
    </alternativeName>
</protein>
<dbReference type="SUPFAM" id="SSF54211">
    <property type="entry name" value="Ribosomal protein S5 domain 2-like"/>
    <property type="match status" value="1"/>
</dbReference>
<evidence type="ECO:0000256" key="1">
    <source>
        <dbReference type="ARBA" id="ARBA00002663"/>
    </source>
</evidence>